<dbReference type="EMBL" id="PVYX01000001">
    <property type="protein sequence ID" value="PRX56243.1"/>
    <property type="molecule type" value="Genomic_DNA"/>
</dbReference>
<accession>A0A2T0MF98</accession>
<evidence type="ECO:0008006" key="3">
    <source>
        <dbReference type="Google" id="ProtNLM"/>
    </source>
</evidence>
<proteinExistence type="predicted"/>
<protein>
    <recommendedName>
        <fullName evidence="3">DUF3945 domain-containing protein</fullName>
    </recommendedName>
</protein>
<gene>
    <name evidence="1" type="ORF">CLV81_0237</name>
</gene>
<evidence type="ECO:0000313" key="2">
    <source>
        <dbReference type="Proteomes" id="UP000237640"/>
    </source>
</evidence>
<dbReference type="AlphaFoldDB" id="A0A2T0MF98"/>
<reference evidence="1 2" key="1">
    <citation type="submission" date="2018-03" db="EMBL/GenBank/DDBJ databases">
        <title>Genomic Encyclopedia of Archaeal and Bacterial Type Strains, Phase II (KMG-II): from individual species to whole genera.</title>
        <authorList>
            <person name="Goeker M."/>
        </authorList>
    </citation>
    <scope>NUCLEOTIDE SEQUENCE [LARGE SCALE GENOMIC DNA]</scope>
    <source>
        <strain evidence="1 2">DSM 25027</strain>
    </source>
</reference>
<keyword evidence="2" id="KW-1185">Reference proteome</keyword>
<dbReference type="OrthoDB" id="1173934at2"/>
<name>A0A2T0MF98_9FLAO</name>
<evidence type="ECO:0000313" key="1">
    <source>
        <dbReference type="EMBL" id="PRX56243.1"/>
    </source>
</evidence>
<dbReference type="RefSeq" id="WP_106143236.1">
    <property type="nucleotide sequence ID" value="NZ_PVYX01000001.1"/>
</dbReference>
<comment type="caution">
    <text evidence="1">The sequence shown here is derived from an EMBL/GenBank/DDBJ whole genome shotgun (WGS) entry which is preliminary data.</text>
</comment>
<sequence>MERQIAEKVFVKVNQKWQKGTVISEKDSTVSIKTNEGQVFDLPRNSRWLETLKSPAQRYAYGDVKEQLEGQYISFEKLPENIQDNLVQGREYMHESTYISEGQLKDSSKMIQMVYDRDQGSRLDVQYKRNEPVTLEKAVAYNHRFTAKEFERMVEKKEFIVFQGSTNDGEIFQKLAYYEPRLQDIRTKPALTSNTYIYGEKLTLEQANALNSGKEVEIEIKSKANGKKPYLVSWSPRKETFITKNIDMAKAMKMEVVTDEKKKTPSRGVKL</sequence>
<organism evidence="1 2">
    <name type="scientific">Flagellimonas meridianipacifica</name>
    <dbReference type="NCBI Taxonomy" id="1080225"/>
    <lineage>
        <taxon>Bacteria</taxon>
        <taxon>Pseudomonadati</taxon>
        <taxon>Bacteroidota</taxon>
        <taxon>Flavobacteriia</taxon>
        <taxon>Flavobacteriales</taxon>
        <taxon>Flavobacteriaceae</taxon>
        <taxon>Flagellimonas</taxon>
    </lineage>
</organism>
<dbReference type="Proteomes" id="UP000237640">
    <property type="component" value="Unassembled WGS sequence"/>
</dbReference>